<dbReference type="Pfam" id="PF04717">
    <property type="entry name" value="Phage_base_V"/>
    <property type="match status" value="1"/>
</dbReference>
<dbReference type="InterPro" id="IPR037026">
    <property type="entry name" value="Vgr_OB-fold_dom_sf"/>
</dbReference>
<keyword evidence="3" id="KW-1185">Reference proteome</keyword>
<dbReference type="InterPro" id="IPR006531">
    <property type="entry name" value="Gp5/Vgr_OB"/>
</dbReference>
<reference evidence="2 3" key="1">
    <citation type="submission" date="2017-01" db="EMBL/GenBank/DDBJ databases">
        <authorList>
            <person name="Mah S.A."/>
            <person name="Swanson W.J."/>
            <person name="Moy G.W."/>
            <person name="Vacquier V.D."/>
        </authorList>
    </citation>
    <scope>NUCLEOTIDE SEQUENCE [LARGE SCALE GENOMIC DNA]</scope>
    <source>
        <strain evidence="2 3">DSM 7027</strain>
    </source>
</reference>
<dbReference type="STRING" id="49186.SAMN05421647_102212"/>
<dbReference type="InterPro" id="IPR013046">
    <property type="entry name" value="GpV/Gp45"/>
</dbReference>
<feature type="domain" description="Gp5/Type VI secretion system Vgr protein OB-fold" evidence="1">
    <location>
        <begin position="37"/>
        <end position="104"/>
    </location>
</feature>
<dbReference type="Gene3D" id="2.40.50.230">
    <property type="entry name" value="Gp5 N-terminal domain"/>
    <property type="match status" value="1"/>
</dbReference>
<evidence type="ECO:0000259" key="1">
    <source>
        <dbReference type="Pfam" id="PF04717"/>
    </source>
</evidence>
<accession>A0A1N6Q2Q0</accession>
<name>A0A1N6Q2Q0_9GAMM</name>
<sequence length="209" mass="22848">MYTLALHIPPLYSRARVIHYRGMKTADINRRLESLIRLGTIAQVDHAARRLRVKTGDLLTGWLPWPAEVGRNFRRWRPLREGAQVVLACPSGDPAQAAIIGMLYTQSLDRPSADPDVDLIEFEDGTRLEYNSHSHHLNAECVGDVTIVSPTHVTIDCPDSTLTGKLTVNNNIRCNAKITAAGDVIAVDSVSLATHKHTGDDGGLTSAPL</sequence>
<organism evidence="2 3">
    <name type="scientific">Marinobacterium stanieri</name>
    <dbReference type="NCBI Taxonomy" id="49186"/>
    <lineage>
        <taxon>Bacteria</taxon>
        <taxon>Pseudomonadati</taxon>
        <taxon>Pseudomonadota</taxon>
        <taxon>Gammaproteobacteria</taxon>
        <taxon>Oceanospirillales</taxon>
        <taxon>Oceanospirillaceae</taxon>
        <taxon>Marinobacterium</taxon>
    </lineage>
</organism>
<dbReference type="AlphaFoldDB" id="A0A1N6Q2Q0"/>
<protein>
    <submittedName>
        <fullName evidence="2">Phage baseplate assembly protein V</fullName>
    </submittedName>
</protein>
<dbReference type="EMBL" id="FTMN01000002">
    <property type="protein sequence ID" value="SIQ10861.1"/>
    <property type="molecule type" value="Genomic_DNA"/>
</dbReference>
<dbReference type="Proteomes" id="UP000186895">
    <property type="component" value="Unassembled WGS sequence"/>
</dbReference>
<gene>
    <name evidence="2" type="ORF">SAMN05421647_102212</name>
</gene>
<evidence type="ECO:0000313" key="3">
    <source>
        <dbReference type="Proteomes" id="UP000186895"/>
    </source>
</evidence>
<dbReference type="Gene3D" id="6.20.150.10">
    <property type="match status" value="1"/>
</dbReference>
<evidence type="ECO:0000313" key="2">
    <source>
        <dbReference type="EMBL" id="SIQ10861.1"/>
    </source>
</evidence>
<dbReference type="NCBIfam" id="TIGR01644">
    <property type="entry name" value="phage_P2_V"/>
    <property type="match status" value="1"/>
</dbReference>
<proteinExistence type="predicted"/>